<proteinExistence type="predicted"/>
<feature type="region of interest" description="Disordered" evidence="6">
    <location>
        <begin position="165"/>
        <end position="197"/>
    </location>
</feature>
<dbReference type="Proteomes" id="UP000192247">
    <property type="component" value="Unassembled WGS sequence"/>
</dbReference>
<reference evidence="8 9" key="1">
    <citation type="journal article" date="2017" name="Gigascience">
        <title>Draft genome of the honey bee ectoparasitic mite, Tropilaelaps mercedesae, is shaped by the parasitic life history.</title>
        <authorList>
            <person name="Dong X."/>
            <person name="Armstrong S.D."/>
            <person name="Xia D."/>
            <person name="Makepeace B.L."/>
            <person name="Darby A.C."/>
            <person name="Kadowaki T."/>
        </authorList>
    </citation>
    <scope>NUCLEOTIDE SEQUENCE [LARGE SCALE GENOMIC DNA]</scope>
    <source>
        <strain evidence="8">Wuxi-XJTLU</strain>
    </source>
</reference>
<dbReference type="FunCoup" id="A0A1V9XKN4">
    <property type="interactions" value="500"/>
</dbReference>
<evidence type="ECO:0000256" key="7">
    <source>
        <dbReference type="SAM" id="Phobius"/>
    </source>
</evidence>
<feature type="transmembrane region" description="Helical" evidence="7">
    <location>
        <begin position="282"/>
        <end position="306"/>
    </location>
</feature>
<comment type="subcellular location">
    <subcellularLocation>
        <location evidence="1">Membrane</location>
        <topology evidence="1">Multi-pass membrane protein</topology>
    </subcellularLocation>
</comment>
<dbReference type="Pfam" id="PF04142">
    <property type="entry name" value="Nuc_sug_transp"/>
    <property type="match status" value="1"/>
</dbReference>
<dbReference type="PIRSF" id="PIRSF005799">
    <property type="entry name" value="UDP-gal_transpt"/>
    <property type="match status" value="1"/>
</dbReference>
<dbReference type="PANTHER" id="PTHR10231">
    <property type="entry name" value="NUCLEOTIDE-SUGAR TRANSMEMBRANE TRANSPORTER"/>
    <property type="match status" value="1"/>
</dbReference>
<dbReference type="STRING" id="418985.A0A1V9XKN4"/>
<evidence type="ECO:0000256" key="3">
    <source>
        <dbReference type="ARBA" id="ARBA00022692"/>
    </source>
</evidence>
<keyword evidence="3 7" id="KW-0812">Transmembrane</keyword>
<accession>A0A1V9XKN4</accession>
<organism evidence="8 9">
    <name type="scientific">Tropilaelaps mercedesae</name>
    <dbReference type="NCBI Taxonomy" id="418985"/>
    <lineage>
        <taxon>Eukaryota</taxon>
        <taxon>Metazoa</taxon>
        <taxon>Ecdysozoa</taxon>
        <taxon>Arthropoda</taxon>
        <taxon>Chelicerata</taxon>
        <taxon>Arachnida</taxon>
        <taxon>Acari</taxon>
        <taxon>Parasitiformes</taxon>
        <taxon>Mesostigmata</taxon>
        <taxon>Gamasina</taxon>
        <taxon>Dermanyssoidea</taxon>
        <taxon>Laelapidae</taxon>
        <taxon>Tropilaelaps</taxon>
    </lineage>
</organism>
<dbReference type="InterPro" id="IPR007271">
    <property type="entry name" value="Nuc_sug_transpt"/>
</dbReference>
<dbReference type="EMBL" id="MNPL01008734">
    <property type="protein sequence ID" value="OQR74100.1"/>
    <property type="molecule type" value="Genomic_DNA"/>
</dbReference>
<evidence type="ECO:0000256" key="5">
    <source>
        <dbReference type="ARBA" id="ARBA00023136"/>
    </source>
</evidence>
<name>A0A1V9XKN4_9ACAR</name>
<evidence type="ECO:0000256" key="6">
    <source>
        <dbReference type="SAM" id="MobiDB-lite"/>
    </source>
</evidence>
<evidence type="ECO:0000256" key="1">
    <source>
        <dbReference type="ARBA" id="ARBA00004141"/>
    </source>
</evidence>
<feature type="transmembrane region" description="Helical" evidence="7">
    <location>
        <begin position="250"/>
        <end position="270"/>
    </location>
</feature>
<keyword evidence="2" id="KW-0762">Sugar transport</keyword>
<feature type="transmembrane region" description="Helical" evidence="7">
    <location>
        <begin position="211"/>
        <end position="230"/>
    </location>
</feature>
<feature type="compositionally biased region" description="Low complexity" evidence="6">
    <location>
        <begin position="165"/>
        <end position="193"/>
    </location>
</feature>
<feature type="transmembrane region" description="Helical" evidence="7">
    <location>
        <begin position="118"/>
        <end position="135"/>
    </location>
</feature>
<protein>
    <submittedName>
        <fullName evidence="8">CMP-sialic acid transporter 1-like</fullName>
    </submittedName>
</protein>
<feature type="transmembrane region" description="Helical" evidence="7">
    <location>
        <begin position="12"/>
        <end position="34"/>
    </location>
</feature>
<feature type="transmembrane region" description="Helical" evidence="7">
    <location>
        <begin position="87"/>
        <end position="106"/>
    </location>
</feature>
<evidence type="ECO:0000313" key="8">
    <source>
        <dbReference type="EMBL" id="OQR74100.1"/>
    </source>
</evidence>
<comment type="caution">
    <text evidence="8">The sequence shown here is derived from an EMBL/GenBank/DDBJ whole genome shotgun (WGS) entry which is preliminary data.</text>
</comment>
<keyword evidence="4 7" id="KW-1133">Transmembrane helix</keyword>
<keyword evidence="9" id="KW-1185">Reference proteome</keyword>
<evidence type="ECO:0000256" key="4">
    <source>
        <dbReference type="ARBA" id="ARBA00022989"/>
    </source>
</evidence>
<dbReference type="GO" id="GO:0015165">
    <property type="term" value="F:pyrimidine nucleotide-sugar transmembrane transporter activity"/>
    <property type="evidence" value="ECO:0007669"/>
    <property type="project" value="InterPro"/>
</dbReference>
<dbReference type="InParanoid" id="A0A1V9XKN4"/>
<dbReference type="AlphaFoldDB" id="A0A1V9XKN4"/>
<evidence type="ECO:0000313" key="9">
    <source>
        <dbReference type="Proteomes" id="UP000192247"/>
    </source>
</evidence>
<dbReference type="OrthoDB" id="419167at2759"/>
<feature type="transmembrane region" description="Helical" evidence="7">
    <location>
        <begin position="46"/>
        <end position="67"/>
    </location>
</feature>
<gene>
    <name evidence="8" type="ORF">BIW11_01024</name>
</gene>
<evidence type="ECO:0000256" key="2">
    <source>
        <dbReference type="ARBA" id="ARBA00022597"/>
    </source>
</evidence>
<sequence>MAIDRKFLGDIFPTQISALIFIGYIVFFIAQSILVKASQTNHHYAYNVTCVVMLTELLKLLLSTALYLKDHTILVLAGEIAKFRRVLGLYFVPALLYCFYNNLAFHNLQAFDPTTYNLLMQFRVVITGVVFQILFKRRLSGHQWFSLCLLTIGCIIKQCSIQTPETTTSSSSTAATSSPPVATRNGDSDQSLGMDGGGGGDGEGGTLSMAFSWNLVLLLFQMLCSCLAGVYNEFLLKDTGADLHIMVHNVFMYVDSIVCNLVVLLCTGQADQLVNLAALRNIFGQPLVMAIIVNGSLCGIIVSVFLRNLNSILKTFAGALDLAFTAVLCWIIFSIPIDLPTIMAITVVSIATYLYSKNPVVNKPKDTGERASGKELAEDKEVLLQTV</sequence>
<dbReference type="GO" id="GO:0000139">
    <property type="term" value="C:Golgi membrane"/>
    <property type="evidence" value="ECO:0007669"/>
    <property type="project" value="InterPro"/>
</dbReference>
<keyword evidence="2" id="KW-0813">Transport</keyword>
<keyword evidence="5 7" id="KW-0472">Membrane</keyword>